<proteinExistence type="predicted"/>
<name>A0A382UMD0_9ZZZZ</name>
<feature type="non-terminal residue" evidence="1">
    <location>
        <position position="270"/>
    </location>
</feature>
<sequence length="270" mass="29086">MKLLNIKATLITTLSAIIMVSSVYADIGLDNKVKPLIDIKSVQDSKMKSEPIELPANINNFDHIDHGDGLRDDEITIELYDAYGDGWNGNILNFHCETHGDDFQLTLDGYYDDGSYASYTIAVHDGDWTATCGGGSWQSEVSWTVTDVGSGQVIVSGGAPYGPVTFTMPFVPAGNPGCTDPDALNYGYNCAGEEVGIPDADDGCCEYPTPSNDDCVDAEPVTSYPTEITSSSENATIDCEGYLNWNAVWYELALPYEANVVDINVQAEGA</sequence>
<dbReference type="EMBL" id="UINC01145006">
    <property type="protein sequence ID" value="SVD34868.1"/>
    <property type="molecule type" value="Genomic_DNA"/>
</dbReference>
<dbReference type="AlphaFoldDB" id="A0A382UMD0"/>
<protein>
    <submittedName>
        <fullName evidence="1">Uncharacterized protein</fullName>
    </submittedName>
</protein>
<accession>A0A382UMD0</accession>
<evidence type="ECO:0000313" key="1">
    <source>
        <dbReference type="EMBL" id="SVD34868.1"/>
    </source>
</evidence>
<reference evidence="1" key="1">
    <citation type="submission" date="2018-05" db="EMBL/GenBank/DDBJ databases">
        <authorList>
            <person name="Lanie J.A."/>
            <person name="Ng W.-L."/>
            <person name="Kazmierczak K.M."/>
            <person name="Andrzejewski T.M."/>
            <person name="Davidsen T.M."/>
            <person name="Wayne K.J."/>
            <person name="Tettelin H."/>
            <person name="Glass J.I."/>
            <person name="Rusch D."/>
            <person name="Podicherti R."/>
            <person name="Tsui H.-C.T."/>
            <person name="Winkler M.E."/>
        </authorList>
    </citation>
    <scope>NUCLEOTIDE SEQUENCE</scope>
</reference>
<organism evidence="1">
    <name type="scientific">marine metagenome</name>
    <dbReference type="NCBI Taxonomy" id="408172"/>
    <lineage>
        <taxon>unclassified sequences</taxon>
        <taxon>metagenomes</taxon>
        <taxon>ecological metagenomes</taxon>
    </lineage>
</organism>
<gene>
    <name evidence="1" type="ORF">METZ01_LOCUS387722</name>
</gene>